<dbReference type="EMBL" id="CP078145">
    <property type="protein sequence ID" value="QXN89554.1"/>
    <property type="molecule type" value="Genomic_DNA"/>
</dbReference>
<organism evidence="2 3">
    <name type="scientific">Nocardia iowensis</name>
    <dbReference type="NCBI Taxonomy" id="204891"/>
    <lineage>
        <taxon>Bacteria</taxon>
        <taxon>Bacillati</taxon>
        <taxon>Actinomycetota</taxon>
        <taxon>Actinomycetes</taxon>
        <taxon>Mycobacteriales</taxon>
        <taxon>Nocardiaceae</taxon>
        <taxon>Nocardia</taxon>
    </lineage>
</organism>
<dbReference type="Pfam" id="PF13827">
    <property type="entry name" value="DUF4189"/>
    <property type="match status" value="1"/>
</dbReference>
<evidence type="ECO:0000313" key="2">
    <source>
        <dbReference type="EMBL" id="QXN89554.1"/>
    </source>
</evidence>
<evidence type="ECO:0000313" key="3">
    <source>
        <dbReference type="Proteomes" id="UP000694257"/>
    </source>
</evidence>
<gene>
    <name evidence="2" type="ORF">KV110_29225</name>
</gene>
<dbReference type="Proteomes" id="UP000694257">
    <property type="component" value="Chromosome"/>
</dbReference>
<sequence>MRVRYVPCLSVHRVVGLINKKGKSPVKKFVTGAAIVAAASCALAISAPAAHAKAYNYGAIALSTSTGLIGYSYDYPDSAAAQARAVRSCGAGDCESVVWFANGCGAVAYSNRSGAYSWAYAASRGRAQSKALSYNDSGAYIVHWNCTSNHG</sequence>
<proteinExistence type="predicted"/>
<protein>
    <submittedName>
        <fullName evidence="2">DUF4189 domain-containing protein</fullName>
    </submittedName>
</protein>
<name>A0ABX8RKV5_NOCIO</name>
<accession>A0ABX8RKV5</accession>
<dbReference type="InterPro" id="IPR025240">
    <property type="entry name" value="DUF4189"/>
</dbReference>
<evidence type="ECO:0000259" key="1">
    <source>
        <dbReference type="Pfam" id="PF13827"/>
    </source>
</evidence>
<keyword evidence="3" id="KW-1185">Reference proteome</keyword>
<feature type="domain" description="DUF4189" evidence="1">
    <location>
        <begin position="57"/>
        <end position="146"/>
    </location>
</feature>
<reference evidence="2 3" key="1">
    <citation type="submission" date="2021-07" db="EMBL/GenBank/DDBJ databases">
        <title>Whole Genome Sequence of Nocardia Iowensis.</title>
        <authorList>
            <person name="Lamm A."/>
            <person name="Collins-Fairclough A.M."/>
            <person name="Bunk B."/>
            <person name="Sproer C."/>
        </authorList>
    </citation>
    <scope>NUCLEOTIDE SEQUENCE [LARGE SCALE GENOMIC DNA]</scope>
    <source>
        <strain evidence="2 3">NRRL 5646</strain>
    </source>
</reference>